<organism evidence="3 4">
    <name type="scientific">Salegentibacter echinorum</name>
    <dbReference type="NCBI Taxonomy" id="1073325"/>
    <lineage>
        <taxon>Bacteria</taxon>
        <taxon>Pseudomonadati</taxon>
        <taxon>Bacteroidota</taxon>
        <taxon>Flavobacteriia</taxon>
        <taxon>Flavobacteriales</taxon>
        <taxon>Flavobacteriaceae</taxon>
        <taxon>Salegentibacter</taxon>
    </lineage>
</organism>
<dbReference type="PRINTS" id="PR00081">
    <property type="entry name" value="GDHRDH"/>
</dbReference>
<dbReference type="Pfam" id="PF13561">
    <property type="entry name" value="adh_short_C2"/>
    <property type="match status" value="1"/>
</dbReference>
<dbReference type="PANTHER" id="PTHR24321">
    <property type="entry name" value="DEHYDROGENASES, SHORT CHAIN"/>
    <property type="match status" value="1"/>
</dbReference>
<dbReference type="Proteomes" id="UP000183945">
    <property type="component" value="Unassembled WGS sequence"/>
</dbReference>
<dbReference type="CDD" id="cd05233">
    <property type="entry name" value="SDR_c"/>
    <property type="match status" value="1"/>
</dbReference>
<keyword evidence="4" id="KW-1185">Reference proteome</keyword>
<dbReference type="STRING" id="1073325.SAMN05444483_101121"/>
<protein>
    <submittedName>
        <fullName evidence="3">NAD(P)-dependent dehydrogenase, short-chain alcohol dehydrogenase family</fullName>
    </submittedName>
</protein>
<keyword evidence="2" id="KW-0560">Oxidoreductase</keyword>
<evidence type="ECO:0000256" key="1">
    <source>
        <dbReference type="ARBA" id="ARBA00006484"/>
    </source>
</evidence>
<dbReference type="EMBL" id="FQVT01000001">
    <property type="protein sequence ID" value="SHF44223.1"/>
    <property type="molecule type" value="Genomic_DNA"/>
</dbReference>
<dbReference type="InterPro" id="IPR036291">
    <property type="entry name" value="NAD(P)-bd_dom_sf"/>
</dbReference>
<dbReference type="PANTHER" id="PTHR24321:SF8">
    <property type="entry name" value="ESTRADIOL 17-BETA-DEHYDROGENASE 8-RELATED"/>
    <property type="match status" value="1"/>
</dbReference>
<evidence type="ECO:0000313" key="3">
    <source>
        <dbReference type="EMBL" id="SHF44223.1"/>
    </source>
</evidence>
<reference evidence="4" key="1">
    <citation type="submission" date="2016-11" db="EMBL/GenBank/DDBJ databases">
        <authorList>
            <person name="Varghese N."/>
            <person name="Submissions S."/>
        </authorList>
    </citation>
    <scope>NUCLEOTIDE SEQUENCE [LARGE SCALE GENOMIC DNA]</scope>
    <source>
        <strain evidence="4">DSM 24579</strain>
    </source>
</reference>
<proteinExistence type="inferred from homology"/>
<comment type="similarity">
    <text evidence="1">Belongs to the short-chain dehydrogenases/reductases (SDR) family.</text>
</comment>
<dbReference type="SUPFAM" id="SSF51735">
    <property type="entry name" value="NAD(P)-binding Rossmann-fold domains"/>
    <property type="match status" value="1"/>
</dbReference>
<evidence type="ECO:0000313" key="4">
    <source>
        <dbReference type="Proteomes" id="UP000183945"/>
    </source>
</evidence>
<dbReference type="Gene3D" id="3.40.50.720">
    <property type="entry name" value="NAD(P)-binding Rossmann-like Domain"/>
    <property type="match status" value="1"/>
</dbReference>
<name>A0A1M5BNM9_SALEC</name>
<dbReference type="Pfam" id="PF00106">
    <property type="entry name" value="adh_short"/>
    <property type="match status" value="1"/>
</dbReference>
<dbReference type="GO" id="GO:0016491">
    <property type="term" value="F:oxidoreductase activity"/>
    <property type="evidence" value="ECO:0007669"/>
    <property type="project" value="UniProtKB-KW"/>
</dbReference>
<gene>
    <name evidence="3" type="ORF">SAMN05444483_101121</name>
</gene>
<evidence type="ECO:0000256" key="2">
    <source>
        <dbReference type="ARBA" id="ARBA00023002"/>
    </source>
</evidence>
<dbReference type="InterPro" id="IPR002347">
    <property type="entry name" value="SDR_fam"/>
</dbReference>
<accession>A0A1M5BNM9</accession>
<dbReference type="AlphaFoldDB" id="A0A1M5BNM9"/>
<sequence>MRRYTINTVFRENIMKNQKDIVVITGGAGGIGQTCAKAFKDHPIILTDYSQETVDKVVDKFSKEGFDVKGIACDITDKKDIEKLVKFVKKQGSVKTFIHTAGVSGTVKDLNKVFTIDLVATELLIEAFYELANKDSVAILLSSMMAHAVPANEEYDEALKYPQAAGSFDTVVKFVNDDSDTMYNFAKRGVQLLTHKYANKWGEKGARIVSVSPGVIETKMALKAAEEHPERMEMIKKATPLKRNGKPEDVADVVFFLASDAARFINSTDILVDGGVIHNIKNMH</sequence>